<dbReference type="InterPro" id="IPR011620">
    <property type="entry name" value="Sig_transdc_His_kinase_LytS_TM"/>
</dbReference>
<dbReference type="SUPFAM" id="SSF55874">
    <property type="entry name" value="ATPase domain of HSP90 chaperone/DNA topoisomerase II/histidine kinase"/>
    <property type="match status" value="1"/>
</dbReference>
<dbReference type="SUPFAM" id="SSF47384">
    <property type="entry name" value="Homodimeric domain of signal transducing histidine kinase"/>
    <property type="match status" value="1"/>
</dbReference>
<dbReference type="PANTHER" id="PTHR43065">
    <property type="entry name" value="SENSOR HISTIDINE KINASE"/>
    <property type="match status" value="1"/>
</dbReference>
<keyword evidence="6" id="KW-0808">Transferase</keyword>
<dbReference type="Proteomes" id="UP001500782">
    <property type="component" value="Unassembled WGS sequence"/>
</dbReference>
<feature type="transmembrane region" description="Helical" evidence="14">
    <location>
        <begin position="7"/>
        <end position="26"/>
    </location>
</feature>
<keyword evidence="5" id="KW-0597">Phosphoprotein</keyword>
<proteinExistence type="predicted"/>
<dbReference type="Pfam" id="PF02518">
    <property type="entry name" value="HATPase_c"/>
    <property type="match status" value="1"/>
</dbReference>
<evidence type="ECO:0000256" key="3">
    <source>
        <dbReference type="ARBA" id="ARBA00012438"/>
    </source>
</evidence>
<accession>A0ABN0WI16</accession>
<evidence type="ECO:0000256" key="10">
    <source>
        <dbReference type="ARBA" id="ARBA00022840"/>
    </source>
</evidence>
<evidence type="ECO:0000256" key="14">
    <source>
        <dbReference type="SAM" id="Phobius"/>
    </source>
</evidence>
<feature type="transmembrane region" description="Helical" evidence="14">
    <location>
        <begin position="100"/>
        <end position="118"/>
    </location>
</feature>
<feature type="domain" description="Histidine kinase" evidence="15">
    <location>
        <begin position="211"/>
        <end position="419"/>
    </location>
</feature>
<dbReference type="Gene3D" id="3.30.565.10">
    <property type="entry name" value="Histidine kinase-like ATPase, C-terminal domain"/>
    <property type="match status" value="1"/>
</dbReference>
<dbReference type="PANTHER" id="PTHR43065:SF46">
    <property type="entry name" value="C4-DICARBOXYLATE TRANSPORT SENSOR PROTEIN DCTB"/>
    <property type="match status" value="1"/>
</dbReference>
<keyword evidence="8" id="KW-0547">Nucleotide-binding</keyword>
<dbReference type="SMART" id="SM00388">
    <property type="entry name" value="HisKA"/>
    <property type="match status" value="1"/>
</dbReference>
<sequence length="420" mass="47971">MVNYLKDFLLTIFFIFSPLVFYPYIYKYKNNLILYRFLILLLFSVIIVTIMSLPINIEGVVYDFRSIPVIVGSLYGGPIVSSILFSVIVVYRWVLGNPNTILYIVSLLPTIVIVFFCLRKFIQLNMYSRILLAVVLCTIMKMLTITIYLTILHNLDMVFNNLVETLQTYFVQALIVGICVYLVEFLNKYFYIQDEVYKSERIKLVSEMAASVAHEIRNPLTSVRGFIQLLAAENVDSTKKEYYQKICLEELERADHIISDYLSLAKSEPEIIEKINVKDEIEYLSHVLLTYATYNNIEIQTVISEDQDFLTMGDKFRLRQAFINIGKNAIEAMENGGMLEIKVSRKSQSVEIVISDTGIGMTPEQISRLGTPYYSTKEKGTGLGTMVSFSIIKKLGGKIDINSEVNKGTTYTFTFPAVVS</sequence>
<name>A0ABN0WI16_9BACI</name>
<keyword evidence="7 14" id="KW-0812">Transmembrane</keyword>
<feature type="transmembrane region" description="Helical" evidence="14">
    <location>
        <begin position="67"/>
        <end position="94"/>
    </location>
</feature>
<feature type="transmembrane region" description="Helical" evidence="14">
    <location>
        <begin position="32"/>
        <end position="55"/>
    </location>
</feature>
<keyword evidence="13 14" id="KW-0472">Membrane</keyword>
<dbReference type="InterPro" id="IPR003661">
    <property type="entry name" value="HisK_dim/P_dom"/>
</dbReference>
<keyword evidence="10" id="KW-0067">ATP-binding</keyword>
<dbReference type="SMART" id="SM00387">
    <property type="entry name" value="HATPase_c"/>
    <property type="match status" value="1"/>
</dbReference>
<dbReference type="EC" id="2.7.13.3" evidence="3"/>
<evidence type="ECO:0000256" key="4">
    <source>
        <dbReference type="ARBA" id="ARBA00022475"/>
    </source>
</evidence>
<dbReference type="Gene3D" id="1.10.287.130">
    <property type="match status" value="1"/>
</dbReference>
<evidence type="ECO:0000256" key="9">
    <source>
        <dbReference type="ARBA" id="ARBA00022777"/>
    </source>
</evidence>
<evidence type="ECO:0000256" key="2">
    <source>
        <dbReference type="ARBA" id="ARBA00004651"/>
    </source>
</evidence>
<reference evidence="17" key="1">
    <citation type="journal article" date="2019" name="Int. J. Syst. Evol. Microbiol.">
        <title>The Global Catalogue of Microorganisms (GCM) 10K type strain sequencing project: providing services to taxonomists for standard genome sequencing and annotation.</title>
        <authorList>
            <consortium name="The Broad Institute Genomics Platform"/>
            <consortium name="The Broad Institute Genome Sequencing Center for Infectious Disease"/>
            <person name="Wu L."/>
            <person name="Ma J."/>
        </authorList>
    </citation>
    <scope>NUCLEOTIDE SEQUENCE [LARGE SCALE GENOMIC DNA]</scope>
    <source>
        <strain evidence="17">JCM 9731</strain>
    </source>
</reference>
<dbReference type="InterPro" id="IPR003594">
    <property type="entry name" value="HATPase_dom"/>
</dbReference>
<evidence type="ECO:0000256" key="8">
    <source>
        <dbReference type="ARBA" id="ARBA00022741"/>
    </source>
</evidence>
<gene>
    <name evidence="16" type="ORF">GCM10008967_31030</name>
</gene>
<feature type="transmembrane region" description="Helical" evidence="14">
    <location>
        <begin position="169"/>
        <end position="191"/>
    </location>
</feature>
<dbReference type="InterPro" id="IPR036890">
    <property type="entry name" value="HATPase_C_sf"/>
</dbReference>
<comment type="subcellular location">
    <subcellularLocation>
        <location evidence="2">Cell membrane</location>
        <topology evidence="2">Multi-pass membrane protein</topology>
    </subcellularLocation>
</comment>
<keyword evidence="11 14" id="KW-1133">Transmembrane helix</keyword>
<evidence type="ECO:0000256" key="5">
    <source>
        <dbReference type="ARBA" id="ARBA00022553"/>
    </source>
</evidence>
<dbReference type="InterPro" id="IPR036097">
    <property type="entry name" value="HisK_dim/P_sf"/>
</dbReference>
<evidence type="ECO:0000256" key="6">
    <source>
        <dbReference type="ARBA" id="ARBA00022679"/>
    </source>
</evidence>
<keyword evidence="17" id="KW-1185">Reference proteome</keyword>
<keyword evidence="9 16" id="KW-0418">Kinase</keyword>
<dbReference type="PROSITE" id="PS50109">
    <property type="entry name" value="HIS_KIN"/>
    <property type="match status" value="1"/>
</dbReference>
<evidence type="ECO:0000256" key="12">
    <source>
        <dbReference type="ARBA" id="ARBA00023012"/>
    </source>
</evidence>
<dbReference type="PRINTS" id="PR00344">
    <property type="entry name" value="BCTRLSENSOR"/>
</dbReference>
<keyword evidence="4" id="KW-1003">Cell membrane</keyword>
<organism evidence="16 17">
    <name type="scientific">Bacillus carboniphilus</name>
    <dbReference type="NCBI Taxonomy" id="86663"/>
    <lineage>
        <taxon>Bacteria</taxon>
        <taxon>Bacillati</taxon>
        <taxon>Bacillota</taxon>
        <taxon>Bacilli</taxon>
        <taxon>Bacillales</taxon>
        <taxon>Bacillaceae</taxon>
        <taxon>Bacillus</taxon>
    </lineage>
</organism>
<evidence type="ECO:0000259" key="15">
    <source>
        <dbReference type="PROSITE" id="PS50109"/>
    </source>
</evidence>
<comment type="caution">
    <text evidence="16">The sequence shown here is derived from an EMBL/GenBank/DDBJ whole genome shotgun (WGS) entry which is preliminary data.</text>
</comment>
<dbReference type="Pfam" id="PF00512">
    <property type="entry name" value="HisKA"/>
    <property type="match status" value="1"/>
</dbReference>
<feature type="transmembrane region" description="Helical" evidence="14">
    <location>
        <begin position="130"/>
        <end position="149"/>
    </location>
</feature>
<evidence type="ECO:0000313" key="17">
    <source>
        <dbReference type="Proteomes" id="UP001500782"/>
    </source>
</evidence>
<dbReference type="GO" id="GO:0016301">
    <property type="term" value="F:kinase activity"/>
    <property type="evidence" value="ECO:0007669"/>
    <property type="project" value="UniProtKB-KW"/>
</dbReference>
<evidence type="ECO:0000256" key="11">
    <source>
        <dbReference type="ARBA" id="ARBA00022989"/>
    </source>
</evidence>
<dbReference type="CDD" id="cd00082">
    <property type="entry name" value="HisKA"/>
    <property type="match status" value="1"/>
</dbReference>
<evidence type="ECO:0000313" key="16">
    <source>
        <dbReference type="EMBL" id="GAA0338532.1"/>
    </source>
</evidence>
<evidence type="ECO:0000256" key="1">
    <source>
        <dbReference type="ARBA" id="ARBA00000085"/>
    </source>
</evidence>
<evidence type="ECO:0000256" key="7">
    <source>
        <dbReference type="ARBA" id="ARBA00022692"/>
    </source>
</evidence>
<dbReference type="EMBL" id="BAAADJ010000054">
    <property type="protein sequence ID" value="GAA0338532.1"/>
    <property type="molecule type" value="Genomic_DNA"/>
</dbReference>
<comment type="catalytic activity">
    <reaction evidence="1">
        <text>ATP + protein L-histidine = ADP + protein N-phospho-L-histidine.</text>
        <dbReference type="EC" id="2.7.13.3"/>
    </reaction>
</comment>
<keyword evidence="12" id="KW-0902">Two-component regulatory system</keyword>
<dbReference type="InterPro" id="IPR005467">
    <property type="entry name" value="His_kinase_dom"/>
</dbReference>
<dbReference type="Pfam" id="PF07694">
    <property type="entry name" value="5TM-5TMR_LYT"/>
    <property type="match status" value="1"/>
</dbReference>
<evidence type="ECO:0000256" key="13">
    <source>
        <dbReference type="ARBA" id="ARBA00023136"/>
    </source>
</evidence>
<dbReference type="InterPro" id="IPR004358">
    <property type="entry name" value="Sig_transdc_His_kin-like_C"/>
</dbReference>
<protein>
    <recommendedName>
        <fullName evidence="3">histidine kinase</fullName>
        <ecNumber evidence="3">2.7.13.3</ecNumber>
    </recommendedName>
</protein>
<dbReference type="RefSeq" id="WP_343800806.1">
    <property type="nucleotide sequence ID" value="NZ_BAAADJ010000054.1"/>
</dbReference>